<gene>
    <name evidence="2" type="ORF">GO988_23590</name>
</gene>
<feature type="region of interest" description="Disordered" evidence="1">
    <location>
        <begin position="175"/>
        <end position="196"/>
    </location>
</feature>
<evidence type="ECO:0000256" key="1">
    <source>
        <dbReference type="SAM" id="MobiDB-lite"/>
    </source>
</evidence>
<reference evidence="2 3" key="1">
    <citation type="submission" date="2019-12" db="EMBL/GenBank/DDBJ databases">
        <title>Hymenobacter sp. HMF4947 Genome sequencing and assembly.</title>
        <authorList>
            <person name="Kang H."/>
            <person name="Cha I."/>
            <person name="Kim H."/>
            <person name="Joh K."/>
        </authorList>
    </citation>
    <scope>NUCLEOTIDE SEQUENCE [LARGE SCALE GENOMIC DNA]</scope>
    <source>
        <strain evidence="2 3">HMF4947</strain>
    </source>
</reference>
<dbReference type="Proteomes" id="UP000441336">
    <property type="component" value="Unassembled WGS sequence"/>
</dbReference>
<feature type="compositionally biased region" description="Basic and acidic residues" evidence="1">
    <location>
        <begin position="220"/>
        <end position="235"/>
    </location>
</feature>
<feature type="region of interest" description="Disordered" evidence="1">
    <location>
        <begin position="208"/>
        <end position="239"/>
    </location>
</feature>
<evidence type="ECO:0000313" key="2">
    <source>
        <dbReference type="EMBL" id="MVN79327.1"/>
    </source>
</evidence>
<proteinExistence type="predicted"/>
<dbReference type="EMBL" id="WQKZ01000018">
    <property type="protein sequence ID" value="MVN79327.1"/>
    <property type="molecule type" value="Genomic_DNA"/>
</dbReference>
<sequence length="255" mass="28123">MAHELDGIINWLAASDVADYRQGVLLLQDHSGNRGLVNNLLKKESDNNREKLRYELVKVLCGGRLEEVAEVINHFAQAVEGAVAPVQQIADVLVEAHQPLLTEGFATQPAPMPMPMPERSQLDELTQRMSKLHNQRCQLSNTLADLSDEEGPRVVAEILDLQNQYNALAEQRRRLAAGEPVTEQPTPAPAAEQPAAPLDRAALVQQRNTLRSRLSKARKGATEAKTEAKRSEHAQKAGMLEVELSTVEMQLALPQ</sequence>
<protein>
    <submittedName>
        <fullName evidence="2">Uncharacterized protein</fullName>
    </submittedName>
</protein>
<evidence type="ECO:0000313" key="3">
    <source>
        <dbReference type="Proteomes" id="UP000441336"/>
    </source>
</evidence>
<name>A0A7K1TLN1_9BACT</name>
<dbReference type="AlphaFoldDB" id="A0A7K1TLN1"/>
<feature type="compositionally biased region" description="Low complexity" evidence="1">
    <location>
        <begin position="182"/>
        <end position="196"/>
    </location>
</feature>
<accession>A0A7K1TLN1</accession>
<keyword evidence="3" id="KW-1185">Reference proteome</keyword>
<organism evidence="2 3">
    <name type="scientific">Hymenobacter ginkgonis</name>
    <dbReference type="NCBI Taxonomy" id="2682976"/>
    <lineage>
        <taxon>Bacteria</taxon>
        <taxon>Pseudomonadati</taxon>
        <taxon>Bacteroidota</taxon>
        <taxon>Cytophagia</taxon>
        <taxon>Cytophagales</taxon>
        <taxon>Hymenobacteraceae</taxon>
        <taxon>Hymenobacter</taxon>
    </lineage>
</organism>
<comment type="caution">
    <text evidence="2">The sequence shown here is derived from an EMBL/GenBank/DDBJ whole genome shotgun (WGS) entry which is preliminary data.</text>
</comment>
<dbReference type="RefSeq" id="WP_157570103.1">
    <property type="nucleotide sequence ID" value="NZ_WQKZ01000018.1"/>
</dbReference>